<evidence type="ECO:0000256" key="3">
    <source>
        <dbReference type="ARBA" id="ARBA00022475"/>
    </source>
</evidence>
<feature type="domain" description="Mechanosensitive ion channel MscS C-terminal" evidence="9">
    <location>
        <begin position="246"/>
        <end position="332"/>
    </location>
</feature>
<dbReference type="AlphaFoldDB" id="A0A8J8GEK2"/>
<feature type="domain" description="Mechanosensitive ion channel transmembrane helices 2/3" evidence="10">
    <location>
        <begin position="131"/>
        <end position="172"/>
    </location>
</feature>
<evidence type="ECO:0000256" key="6">
    <source>
        <dbReference type="ARBA" id="ARBA00023136"/>
    </source>
</evidence>
<dbReference type="SUPFAM" id="SSF82861">
    <property type="entry name" value="Mechanosensitive channel protein MscS (YggB), transmembrane region"/>
    <property type="match status" value="1"/>
</dbReference>
<comment type="subcellular location">
    <subcellularLocation>
        <location evidence="1">Cell membrane</location>
        <topology evidence="1">Multi-pass membrane protein</topology>
    </subcellularLocation>
</comment>
<protein>
    <submittedName>
        <fullName evidence="11">Mechanosensitive ion channel family protein</fullName>
    </submittedName>
</protein>
<feature type="transmembrane region" description="Helical" evidence="7">
    <location>
        <begin position="151"/>
        <end position="171"/>
    </location>
</feature>
<dbReference type="EMBL" id="JABTTE010000016">
    <property type="protein sequence ID" value="NSL52440.1"/>
    <property type="molecule type" value="Genomic_DNA"/>
</dbReference>
<evidence type="ECO:0000259" key="9">
    <source>
        <dbReference type="Pfam" id="PF21082"/>
    </source>
</evidence>
<feature type="transmembrane region" description="Helical" evidence="7">
    <location>
        <begin position="57"/>
        <end position="76"/>
    </location>
</feature>
<dbReference type="InterPro" id="IPR011066">
    <property type="entry name" value="MscS_channel_C_sf"/>
</dbReference>
<dbReference type="GO" id="GO:0055085">
    <property type="term" value="P:transmembrane transport"/>
    <property type="evidence" value="ECO:0007669"/>
    <property type="project" value="InterPro"/>
</dbReference>
<keyword evidence="12" id="KW-1185">Reference proteome</keyword>
<dbReference type="Gene3D" id="1.10.287.1260">
    <property type="match status" value="1"/>
</dbReference>
<feature type="transmembrane region" description="Helical" evidence="7">
    <location>
        <begin position="6"/>
        <end position="26"/>
    </location>
</feature>
<evidence type="ECO:0000256" key="4">
    <source>
        <dbReference type="ARBA" id="ARBA00022692"/>
    </source>
</evidence>
<gene>
    <name evidence="11" type="ORF">HR057_11815</name>
</gene>
<dbReference type="SUPFAM" id="SSF82689">
    <property type="entry name" value="Mechanosensitive channel protein MscS (YggB), C-terminal domain"/>
    <property type="match status" value="1"/>
</dbReference>
<dbReference type="Gene3D" id="2.30.30.60">
    <property type="match status" value="1"/>
</dbReference>
<dbReference type="InterPro" id="IPR049278">
    <property type="entry name" value="MS_channel_C"/>
</dbReference>
<feature type="transmembrane region" description="Helical" evidence="7">
    <location>
        <begin position="82"/>
        <end position="103"/>
    </location>
</feature>
<dbReference type="InterPro" id="IPR023408">
    <property type="entry name" value="MscS_beta-dom_sf"/>
</dbReference>
<evidence type="ECO:0000259" key="10">
    <source>
        <dbReference type="Pfam" id="PF21088"/>
    </source>
</evidence>
<comment type="caution">
    <text evidence="11">The sequence shown here is derived from an EMBL/GenBank/DDBJ whole genome shotgun (WGS) entry which is preliminary data.</text>
</comment>
<dbReference type="InterPro" id="IPR011014">
    <property type="entry name" value="MscS_channel_TM-2"/>
</dbReference>
<dbReference type="Pfam" id="PF21088">
    <property type="entry name" value="MS_channel_1st"/>
    <property type="match status" value="1"/>
</dbReference>
<feature type="domain" description="Mechanosensitive ion channel MscS" evidence="8">
    <location>
        <begin position="174"/>
        <end position="240"/>
    </location>
</feature>
<dbReference type="PANTHER" id="PTHR43634">
    <property type="entry name" value="OW CONDUCTANCE MECHANOSENSITIVE CHANNEL"/>
    <property type="match status" value="1"/>
</dbReference>
<evidence type="ECO:0000256" key="2">
    <source>
        <dbReference type="ARBA" id="ARBA00008017"/>
    </source>
</evidence>
<dbReference type="RefSeq" id="WP_173731683.1">
    <property type="nucleotide sequence ID" value="NZ_JABTTE010000016.1"/>
</dbReference>
<dbReference type="Pfam" id="PF00924">
    <property type="entry name" value="MS_channel_2nd"/>
    <property type="match status" value="1"/>
</dbReference>
<dbReference type="InterPro" id="IPR006685">
    <property type="entry name" value="MscS_channel_2nd"/>
</dbReference>
<dbReference type="SUPFAM" id="SSF50182">
    <property type="entry name" value="Sm-like ribonucleoproteins"/>
    <property type="match status" value="1"/>
</dbReference>
<keyword evidence="6 7" id="KW-0472">Membrane</keyword>
<evidence type="ECO:0000259" key="8">
    <source>
        <dbReference type="Pfam" id="PF00924"/>
    </source>
</evidence>
<dbReference type="Gene3D" id="3.30.70.100">
    <property type="match status" value="1"/>
</dbReference>
<evidence type="ECO:0000256" key="5">
    <source>
        <dbReference type="ARBA" id="ARBA00022989"/>
    </source>
</evidence>
<keyword evidence="5 7" id="KW-1133">Transmembrane helix</keyword>
<dbReference type="InterPro" id="IPR010920">
    <property type="entry name" value="LSM_dom_sf"/>
</dbReference>
<dbReference type="InterPro" id="IPR045042">
    <property type="entry name" value="YnaI-like"/>
</dbReference>
<dbReference type="PANTHER" id="PTHR43634:SF2">
    <property type="entry name" value="LOW CONDUCTANCE MECHANOSENSITIVE CHANNEL YNAI"/>
    <property type="match status" value="1"/>
</dbReference>
<dbReference type="Proteomes" id="UP000625804">
    <property type="component" value="Unassembled WGS sequence"/>
</dbReference>
<sequence length="372" mass="42131">MNYEFLYEVSISIGIFLLFLLLRKVFTKYIFHLILKLMNKTPTDLFSHIWRSFEKPISWLFVIIGIYLAARFFPYIDHKAPMFVRAIRASIILLTAWGCYNVASASSIAIMKLNKKLNFEIDEILIPFLSKTIRFIIVVLSLSIVAQEFGYNVNSLVAGLGIGGVAVALAAKDALGNLFGGLVIITEKPFSIGDWIMTPTVEGTVEDITFRSTKIRTFAQALVTVPNSTLANEPITNWSKMGKRRITFQLGVAYDTPKDKLERTISQIETMLKNHPGIHPDTIFVTFDQYNANSLEIFLYFFTKTTVWEEYLQVKQDVNFKIMEILEAEGVSVALPTRMLITSKESESMLKAATKLSANDTYNNGVRQRDTL</sequence>
<dbReference type="InterPro" id="IPR049142">
    <property type="entry name" value="MS_channel_1st"/>
</dbReference>
<keyword evidence="4 7" id="KW-0812">Transmembrane</keyword>
<comment type="similarity">
    <text evidence="2">Belongs to the MscS (TC 1.A.23) family.</text>
</comment>
<keyword evidence="3" id="KW-1003">Cell membrane</keyword>
<evidence type="ECO:0000256" key="7">
    <source>
        <dbReference type="SAM" id="Phobius"/>
    </source>
</evidence>
<evidence type="ECO:0000256" key="1">
    <source>
        <dbReference type="ARBA" id="ARBA00004651"/>
    </source>
</evidence>
<proteinExistence type="inferred from homology"/>
<dbReference type="GO" id="GO:0005886">
    <property type="term" value="C:plasma membrane"/>
    <property type="evidence" value="ECO:0007669"/>
    <property type="project" value="UniProtKB-SubCell"/>
</dbReference>
<name>A0A8J8GEK2_9BACI</name>
<accession>A0A8J8GEK2</accession>
<feature type="transmembrane region" description="Helical" evidence="7">
    <location>
        <begin position="124"/>
        <end position="145"/>
    </location>
</feature>
<organism evidence="11 12">
    <name type="scientific">Calidifontibacillus erzurumensis</name>
    <dbReference type="NCBI Taxonomy" id="2741433"/>
    <lineage>
        <taxon>Bacteria</taxon>
        <taxon>Bacillati</taxon>
        <taxon>Bacillota</taxon>
        <taxon>Bacilli</taxon>
        <taxon>Bacillales</taxon>
        <taxon>Bacillaceae</taxon>
        <taxon>Calidifontibacillus/Schinkia group</taxon>
        <taxon>Calidifontibacillus</taxon>
    </lineage>
</organism>
<dbReference type="Pfam" id="PF21082">
    <property type="entry name" value="MS_channel_3rd"/>
    <property type="match status" value="1"/>
</dbReference>
<reference evidence="11" key="1">
    <citation type="submission" date="2020-06" db="EMBL/GenBank/DDBJ databases">
        <title>A novel thermopfilic bacterium from Erzurum, Turkey.</title>
        <authorList>
            <person name="Adiguzel A."/>
            <person name="Ay H."/>
            <person name="Baltaci M.O."/>
        </authorList>
    </citation>
    <scope>NUCLEOTIDE SEQUENCE</scope>
    <source>
        <strain evidence="11">P2</strain>
    </source>
</reference>
<evidence type="ECO:0000313" key="12">
    <source>
        <dbReference type="Proteomes" id="UP000625804"/>
    </source>
</evidence>
<evidence type="ECO:0000313" key="11">
    <source>
        <dbReference type="EMBL" id="NSL52440.1"/>
    </source>
</evidence>